<evidence type="ECO:0000313" key="2">
    <source>
        <dbReference type="EMBL" id="KAK4462601.1"/>
    </source>
</evidence>
<dbReference type="AlphaFoldDB" id="A0AAV9HS89"/>
<accession>A0AAV9HS89</accession>
<dbReference type="EMBL" id="MU864970">
    <property type="protein sequence ID" value="KAK4462601.1"/>
    <property type="molecule type" value="Genomic_DNA"/>
</dbReference>
<feature type="region of interest" description="Disordered" evidence="1">
    <location>
        <begin position="459"/>
        <end position="487"/>
    </location>
</feature>
<organism evidence="2 3">
    <name type="scientific">Cladorrhinum samala</name>
    <dbReference type="NCBI Taxonomy" id="585594"/>
    <lineage>
        <taxon>Eukaryota</taxon>
        <taxon>Fungi</taxon>
        <taxon>Dikarya</taxon>
        <taxon>Ascomycota</taxon>
        <taxon>Pezizomycotina</taxon>
        <taxon>Sordariomycetes</taxon>
        <taxon>Sordariomycetidae</taxon>
        <taxon>Sordariales</taxon>
        <taxon>Podosporaceae</taxon>
        <taxon>Cladorrhinum</taxon>
    </lineage>
</organism>
<feature type="compositionally biased region" description="Polar residues" evidence="1">
    <location>
        <begin position="267"/>
        <end position="276"/>
    </location>
</feature>
<name>A0AAV9HS89_9PEZI</name>
<dbReference type="Proteomes" id="UP001321749">
    <property type="component" value="Unassembled WGS sequence"/>
</dbReference>
<sequence>MPPARPKNGEAASKPSRSRTNQAPPPPETVIASIETTDLSTPPNWEFWEMDGFRFAHPETNKLQVKLREVWSALSRAVYTTIPSVVSPYKESIEQIKLRVANNLAVVVQAHIHFRKVYGTPSFLPEVAKAVALKADQDVIQTVMTVFIKARKAHIKHRASFGFEPSYSTLTDMVDQWVRFETGFLSKTIPKEYSAMLEKCIHTWKDHVDRGAMMNLAQRPRREGTAPTIPVVIHDDSDDDPEPSLPTRKRHRKDTVTASHPKRRAYGSSSVFSDNSRFTDEDYAPSETNSTTSPATPSMDSAIGLLPSSPPLRRSFRAHVAEAGMTLFPNFQDSFSERLESVNKTLSKYGTALTEHDDRIKELETLGPEKKSRKKTATEDKEIQRIAAQLQILEDKQNRKEYYVKKTAQEEWKMCKAGFDPLIKVANDRVNTLGENLAVLKSLTASDLSLLTSRVSKLESRVDNNNNNNNSSNNTARSTRSATNSRSVINLADEGESQARRANDEVISSMTSQIKDIDKRVKFLEKQPSSKDLGSRLAIAETELTTLKENDKAKDEAIQVLRKEIDELKRNAKESRFGDRDLLAKGDELRQVKVQKETRPWEQEQ</sequence>
<feature type="compositionally biased region" description="Polar residues" evidence="1">
    <location>
        <begin position="286"/>
        <end position="299"/>
    </location>
</feature>
<proteinExistence type="predicted"/>
<protein>
    <submittedName>
        <fullName evidence="2">Uncharacterized protein</fullName>
    </submittedName>
</protein>
<feature type="region of interest" description="Disordered" evidence="1">
    <location>
        <begin position="1"/>
        <end position="29"/>
    </location>
</feature>
<reference evidence="2" key="1">
    <citation type="journal article" date="2023" name="Mol. Phylogenet. Evol.">
        <title>Genome-scale phylogeny and comparative genomics of the fungal order Sordariales.</title>
        <authorList>
            <person name="Hensen N."/>
            <person name="Bonometti L."/>
            <person name="Westerberg I."/>
            <person name="Brannstrom I.O."/>
            <person name="Guillou S."/>
            <person name="Cros-Aarteil S."/>
            <person name="Calhoun S."/>
            <person name="Haridas S."/>
            <person name="Kuo A."/>
            <person name="Mondo S."/>
            <person name="Pangilinan J."/>
            <person name="Riley R."/>
            <person name="LaButti K."/>
            <person name="Andreopoulos B."/>
            <person name="Lipzen A."/>
            <person name="Chen C."/>
            <person name="Yan M."/>
            <person name="Daum C."/>
            <person name="Ng V."/>
            <person name="Clum A."/>
            <person name="Steindorff A."/>
            <person name="Ohm R.A."/>
            <person name="Martin F."/>
            <person name="Silar P."/>
            <person name="Natvig D.O."/>
            <person name="Lalanne C."/>
            <person name="Gautier V."/>
            <person name="Ament-Velasquez S.L."/>
            <person name="Kruys A."/>
            <person name="Hutchinson M.I."/>
            <person name="Powell A.J."/>
            <person name="Barry K."/>
            <person name="Miller A.N."/>
            <person name="Grigoriev I.V."/>
            <person name="Debuchy R."/>
            <person name="Gladieux P."/>
            <person name="Hiltunen Thoren M."/>
            <person name="Johannesson H."/>
        </authorList>
    </citation>
    <scope>NUCLEOTIDE SEQUENCE</scope>
    <source>
        <strain evidence="2">PSN324</strain>
    </source>
</reference>
<gene>
    <name evidence="2" type="ORF">QBC42DRAFT_286365</name>
</gene>
<feature type="compositionally biased region" description="Low complexity" evidence="1">
    <location>
        <begin position="464"/>
        <end position="487"/>
    </location>
</feature>
<comment type="caution">
    <text evidence="2">The sequence shown here is derived from an EMBL/GenBank/DDBJ whole genome shotgun (WGS) entry which is preliminary data.</text>
</comment>
<reference evidence="2" key="2">
    <citation type="submission" date="2023-06" db="EMBL/GenBank/DDBJ databases">
        <authorList>
            <consortium name="Lawrence Berkeley National Laboratory"/>
            <person name="Mondo S.J."/>
            <person name="Hensen N."/>
            <person name="Bonometti L."/>
            <person name="Westerberg I."/>
            <person name="Brannstrom I.O."/>
            <person name="Guillou S."/>
            <person name="Cros-Aarteil S."/>
            <person name="Calhoun S."/>
            <person name="Haridas S."/>
            <person name="Kuo A."/>
            <person name="Pangilinan J."/>
            <person name="Riley R."/>
            <person name="Labutti K."/>
            <person name="Andreopoulos B."/>
            <person name="Lipzen A."/>
            <person name="Chen C."/>
            <person name="Yanf M."/>
            <person name="Daum C."/>
            <person name="Ng V."/>
            <person name="Clum A."/>
            <person name="Steindorff A."/>
            <person name="Ohm R."/>
            <person name="Martin F."/>
            <person name="Silar P."/>
            <person name="Natvig D."/>
            <person name="Lalanne C."/>
            <person name="Gautier V."/>
            <person name="Ament-Velasquez S.L."/>
            <person name="Kruys A."/>
            <person name="Hutchinson M.I."/>
            <person name="Powell A.J."/>
            <person name="Barry K."/>
            <person name="Miller A.N."/>
            <person name="Grigoriev I.V."/>
            <person name="Debuchy R."/>
            <person name="Gladieux P."/>
            <person name="Thoren M.H."/>
            <person name="Johannesson H."/>
        </authorList>
    </citation>
    <scope>NUCLEOTIDE SEQUENCE</scope>
    <source>
        <strain evidence="2">PSN324</strain>
    </source>
</reference>
<keyword evidence="3" id="KW-1185">Reference proteome</keyword>
<evidence type="ECO:0000313" key="3">
    <source>
        <dbReference type="Proteomes" id="UP001321749"/>
    </source>
</evidence>
<evidence type="ECO:0000256" key="1">
    <source>
        <dbReference type="SAM" id="MobiDB-lite"/>
    </source>
</evidence>
<feature type="region of interest" description="Disordered" evidence="1">
    <location>
        <begin position="216"/>
        <end position="307"/>
    </location>
</feature>